<accession>A0A2M9ZRY2</accession>
<dbReference type="NCBIfam" id="NF047627">
    <property type="entry name" value="LIC_10230_fam"/>
    <property type="match status" value="1"/>
</dbReference>
<comment type="caution">
    <text evidence="3">The sequence shown here is derived from an EMBL/GenBank/DDBJ whole genome shotgun (WGS) entry which is preliminary data.</text>
</comment>
<keyword evidence="4" id="KW-1185">Reference proteome</keyword>
<sequence length="357" mass="40422">MNPLTKLKQFLKYPIKLIIAYAIPIVLLIVCVFQLFVQPTFLDANDTATMDAMLDGSGKEPRSGFYFQGGAISQMLLTSDILKELKDASIPSDSQPEDTIDRMERVLLGQRIQILFYCFLILLSLSSIASLKFRAYFYSFMNRVLYVFGLIYGISVLTALFGALGRSPDSMTWVFPGILICLAWIVLLVNFAIRIGELFKKEEANRFHTLHNLEEDEAEFRTGKKAESESLIDGILHFLGILFLGILIGNLVYIPLFLLQKNYASQFGALLLGAILVLSGFYVRNYLRLGKSSELGKTENLILGLSYLQLRFVRNFLFGTIGFLLVLVFIVLIFWILLMNIWSLESLFPFIEGGQHL</sequence>
<keyword evidence="1" id="KW-0812">Transmembrane</keyword>
<evidence type="ECO:0000313" key="4">
    <source>
        <dbReference type="Proteomes" id="UP000231962"/>
    </source>
</evidence>
<feature type="transmembrane region" description="Helical" evidence="1">
    <location>
        <begin position="263"/>
        <end position="283"/>
    </location>
</feature>
<name>A0A2M9ZRY2_9LEPT</name>
<feature type="transmembrane region" description="Helical" evidence="1">
    <location>
        <begin position="171"/>
        <end position="193"/>
    </location>
</feature>
<dbReference type="EMBL" id="NPDY01000001">
    <property type="protein sequence ID" value="PJZ71251.1"/>
    <property type="molecule type" value="Genomic_DNA"/>
</dbReference>
<proteinExistence type="predicted"/>
<reference evidence="4 5" key="1">
    <citation type="submission" date="2017-07" db="EMBL/GenBank/DDBJ databases">
        <title>Leptospira spp. isolated from tropical soils.</title>
        <authorList>
            <person name="Thibeaux R."/>
            <person name="Iraola G."/>
            <person name="Ferres I."/>
            <person name="Bierque E."/>
            <person name="Girault D."/>
            <person name="Soupe-Gilbert M.-E."/>
            <person name="Picardeau M."/>
            <person name="Goarant C."/>
        </authorList>
    </citation>
    <scope>NUCLEOTIDE SEQUENCE [LARGE SCALE GENOMIC DNA]</scope>
    <source>
        <strain evidence="3 5">FH1-B-B1</strain>
        <strain evidence="2 4">FH1-B-C1</strain>
    </source>
</reference>
<evidence type="ECO:0000313" key="5">
    <source>
        <dbReference type="Proteomes" id="UP000231990"/>
    </source>
</evidence>
<feature type="transmembrane region" description="Helical" evidence="1">
    <location>
        <begin position="145"/>
        <end position="165"/>
    </location>
</feature>
<keyword evidence="1" id="KW-0472">Membrane</keyword>
<dbReference type="Proteomes" id="UP000231962">
    <property type="component" value="Unassembled WGS sequence"/>
</dbReference>
<dbReference type="RefSeq" id="WP_100712193.1">
    <property type="nucleotide sequence ID" value="NZ_NPDY01000001.1"/>
</dbReference>
<evidence type="ECO:0000313" key="2">
    <source>
        <dbReference type="EMBL" id="PJZ71251.1"/>
    </source>
</evidence>
<keyword evidence="1" id="KW-1133">Transmembrane helix</keyword>
<dbReference type="Proteomes" id="UP000231990">
    <property type="component" value="Unassembled WGS sequence"/>
</dbReference>
<dbReference type="AlphaFoldDB" id="A0A2M9ZRY2"/>
<evidence type="ECO:0000256" key="1">
    <source>
        <dbReference type="SAM" id="Phobius"/>
    </source>
</evidence>
<organism evidence="3 5">
    <name type="scientific">Leptospira perolatii</name>
    <dbReference type="NCBI Taxonomy" id="2023191"/>
    <lineage>
        <taxon>Bacteria</taxon>
        <taxon>Pseudomonadati</taxon>
        <taxon>Spirochaetota</taxon>
        <taxon>Spirochaetia</taxon>
        <taxon>Leptospirales</taxon>
        <taxon>Leptospiraceae</taxon>
        <taxon>Leptospira</taxon>
    </lineage>
</organism>
<evidence type="ECO:0000313" key="3">
    <source>
        <dbReference type="EMBL" id="PJZ74784.1"/>
    </source>
</evidence>
<protein>
    <submittedName>
        <fullName evidence="3">Uncharacterized protein</fullName>
    </submittedName>
</protein>
<gene>
    <name evidence="2" type="ORF">CH360_01710</name>
    <name evidence="3" type="ORF">CH373_01710</name>
</gene>
<feature type="transmembrane region" description="Helical" evidence="1">
    <location>
        <begin position="114"/>
        <end position="133"/>
    </location>
</feature>
<feature type="transmembrane region" description="Helical" evidence="1">
    <location>
        <begin position="316"/>
        <end position="338"/>
    </location>
</feature>
<feature type="transmembrane region" description="Helical" evidence="1">
    <location>
        <begin position="18"/>
        <end position="37"/>
    </location>
</feature>
<dbReference type="EMBL" id="NPDZ01000001">
    <property type="protein sequence ID" value="PJZ74784.1"/>
    <property type="molecule type" value="Genomic_DNA"/>
</dbReference>
<dbReference type="OrthoDB" id="325672at2"/>
<feature type="transmembrane region" description="Helical" evidence="1">
    <location>
        <begin position="234"/>
        <end position="257"/>
    </location>
</feature>